<dbReference type="SUPFAM" id="SSF74650">
    <property type="entry name" value="Galactose mutarotase-like"/>
    <property type="match status" value="1"/>
</dbReference>
<dbReference type="CDD" id="cd01081">
    <property type="entry name" value="Aldose_epim"/>
    <property type="match status" value="1"/>
</dbReference>
<dbReference type="GO" id="GO:0030246">
    <property type="term" value="F:carbohydrate binding"/>
    <property type="evidence" value="ECO:0007669"/>
    <property type="project" value="InterPro"/>
</dbReference>
<dbReference type="Gene3D" id="2.70.98.10">
    <property type="match status" value="1"/>
</dbReference>
<dbReference type="InterPro" id="IPR008183">
    <property type="entry name" value="Aldose_1/G6P_1-epimerase"/>
</dbReference>
<proteinExistence type="predicted"/>
<organism evidence="2">
    <name type="scientific">Rhizobium rhizogenes (strain K84 / ATCC BAA-868)</name>
    <name type="common">Agrobacterium radiobacter</name>
    <dbReference type="NCBI Taxonomy" id="311403"/>
    <lineage>
        <taxon>Bacteria</taxon>
        <taxon>Pseudomonadati</taxon>
        <taxon>Pseudomonadota</taxon>
        <taxon>Alphaproteobacteria</taxon>
        <taxon>Hyphomicrobiales</taxon>
        <taxon>Rhizobiaceae</taxon>
        <taxon>Rhizobium/Agrobacterium group</taxon>
        <taxon>Rhizobium</taxon>
    </lineage>
</organism>
<dbReference type="PANTHER" id="PTHR10091:SF0">
    <property type="entry name" value="GALACTOSE MUTAROTASE"/>
    <property type="match status" value="1"/>
</dbReference>
<dbReference type="AlphaFoldDB" id="Q9WWA9"/>
<dbReference type="InterPro" id="IPR011013">
    <property type="entry name" value="Gal_mutarotase_sf_dom"/>
</dbReference>
<gene>
    <name evidence="2" type="primary">BC030</name>
</gene>
<feature type="region of interest" description="Disordered" evidence="1">
    <location>
        <begin position="366"/>
        <end position="394"/>
    </location>
</feature>
<sequence length="394" mass="44166">MEKLVLSTNSGQSHTTILAKTIQGMETIEVTGPRYRARIALQGATLLDWWPRSVDGLEDESLVDGYRDLHELKSQNGVRNGILAPFTNRLTGGRFDYDGRVHELSPIAEGEDEVYHGFARVRLFALGQVDSDGDNLRIELIHKTADVGATGYPYDLRISVVYMFSAHEVELQIATTNLGKQRAPYAAGWHPYFRLPGTTAIDDLILQVPSRSVVETVDLIPKVASNGEVKLRDVDTFNEPERIGDRVLDCCFTNLVNERGTLRTILIDPGSGAKLSVWQERGHMHVFTGDTLARDRRRSIALEPVEDLTNAFNLPGRIDTLTSRSGDNSNLPVRIHVRGRREIMTTISSARLFRCSFLDERTLIDSCPGESRPSSTEATYRNRRPTYLKRQTVD</sequence>
<name>Q9WWA9_RHIR8</name>
<protein>
    <submittedName>
        <fullName evidence="2">Putative aldose epimerase</fullName>
    </submittedName>
</protein>
<evidence type="ECO:0000256" key="1">
    <source>
        <dbReference type="SAM" id="MobiDB-lite"/>
    </source>
</evidence>
<keyword evidence="2" id="KW-0614">Plasmid</keyword>
<dbReference type="Pfam" id="PF01263">
    <property type="entry name" value="Aldose_epim"/>
    <property type="match status" value="1"/>
</dbReference>
<dbReference type="EMBL" id="EU592039">
    <property type="protein sequence ID" value="AAD31604.1"/>
    <property type="molecule type" value="Genomic_DNA"/>
</dbReference>
<evidence type="ECO:0000313" key="2">
    <source>
        <dbReference type="EMBL" id="AAD31604.1"/>
    </source>
</evidence>
<dbReference type="InterPro" id="IPR014718">
    <property type="entry name" value="GH-type_carb-bd"/>
</dbReference>
<dbReference type="GO" id="GO:0033499">
    <property type="term" value="P:galactose catabolic process via UDP-galactose, Leloir pathway"/>
    <property type="evidence" value="ECO:0007669"/>
    <property type="project" value="TreeGrafter"/>
</dbReference>
<dbReference type="PANTHER" id="PTHR10091">
    <property type="entry name" value="ALDOSE-1-EPIMERASE"/>
    <property type="match status" value="1"/>
</dbReference>
<reference evidence="2" key="1">
    <citation type="journal article" date="2002" name="J. Bacteriol.">
        <title>Two opines control conjugal transfer of an Agrobacterium plasmid by regulating expression of separate copies of the quorum-sensing activator gene traR.</title>
        <authorList>
            <person name="Oger P."/>
            <person name="Farrand S.K."/>
        </authorList>
    </citation>
    <scope>NUCLEOTIDE SEQUENCE</scope>
    <source>
        <strain evidence="2">K84</strain>
        <plasmid evidence="2">pAtK84b</plasmid>
    </source>
</reference>
<geneLocation type="plasmid" evidence="2">
    <name>pAtK84b</name>
</geneLocation>
<reference evidence="2" key="2">
    <citation type="submission" date="2008-03" db="EMBL/GenBank/DDBJ databases">
        <title>Agrocinopine A and B catabolic locus from Rhizobium rhizogenes strain K84.</title>
        <authorList>
            <person name="Farrand S.K."/>
        </authorList>
    </citation>
    <scope>NUCLEOTIDE SEQUENCE</scope>
    <source>
        <strain evidence="2">K84</strain>
        <plasmid evidence="2">pAtK84b</plasmid>
    </source>
</reference>
<accession>Q9WWA9</accession>
<dbReference type="GO" id="GO:0006006">
    <property type="term" value="P:glucose metabolic process"/>
    <property type="evidence" value="ECO:0007669"/>
    <property type="project" value="TreeGrafter"/>
</dbReference>
<dbReference type="GO" id="GO:0004034">
    <property type="term" value="F:aldose 1-epimerase activity"/>
    <property type="evidence" value="ECO:0007669"/>
    <property type="project" value="TreeGrafter"/>
</dbReference>